<dbReference type="Proteomes" id="UP000696280">
    <property type="component" value="Unassembled WGS sequence"/>
</dbReference>
<comment type="caution">
    <text evidence="2">The sequence shown here is derived from an EMBL/GenBank/DDBJ whole genome shotgun (WGS) entry which is preliminary data.</text>
</comment>
<dbReference type="OrthoDB" id="10645362at2759"/>
<name>A0A9N9KNG1_9HELO</name>
<keyword evidence="3" id="KW-1185">Reference proteome</keyword>
<organism evidence="2 3">
    <name type="scientific">Hymenoscyphus fraxineus</name>
    <dbReference type="NCBI Taxonomy" id="746836"/>
    <lineage>
        <taxon>Eukaryota</taxon>
        <taxon>Fungi</taxon>
        <taxon>Dikarya</taxon>
        <taxon>Ascomycota</taxon>
        <taxon>Pezizomycotina</taxon>
        <taxon>Leotiomycetes</taxon>
        <taxon>Helotiales</taxon>
        <taxon>Helotiaceae</taxon>
        <taxon>Hymenoscyphus</taxon>
    </lineage>
</organism>
<gene>
    <name evidence="2" type="ORF">HYFRA_00001807</name>
</gene>
<dbReference type="EMBL" id="CAJVRL010000001">
    <property type="protein sequence ID" value="CAG8948687.1"/>
    <property type="molecule type" value="Genomic_DNA"/>
</dbReference>
<feature type="compositionally biased region" description="Basic residues" evidence="1">
    <location>
        <begin position="168"/>
        <end position="180"/>
    </location>
</feature>
<evidence type="ECO:0000313" key="3">
    <source>
        <dbReference type="Proteomes" id="UP000696280"/>
    </source>
</evidence>
<feature type="region of interest" description="Disordered" evidence="1">
    <location>
        <begin position="64"/>
        <end position="91"/>
    </location>
</feature>
<feature type="compositionally biased region" description="Basic and acidic residues" evidence="1">
    <location>
        <begin position="40"/>
        <end position="49"/>
    </location>
</feature>
<sequence length="248" mass="27184">MENTSSSIGKEPAREPGESDGTNVSSEPGNEDASTTDCASHVEIESSKDEIDEINEIFKGTSFFEDSSLPSLEQPKPLRGSAPEFVPNPNKPKSWWQMNFVSAGYLKTIKDTEKTTTLLPKPCDQDFDLDNHQAQPLSLRRESFNTVPPPAQLLPASKSHPQNVHPIKGGRQRRGSKANKKHEAGNKMEGAATGGTSGFSDPYPFKFNPLTSQLMDVSAPEDYAKCSERCGNCGHCADSINYRMYVND</sequence>
<reference evidence="2" key="1">
    <citation type="submission" date="2021-07" db="EMBL/GenBank/DDBJ databases">
        <authorList>
            <person name="Durling M."/>
        </authorList>
    </citation>
    <scope>NUCLEOTIDE SEQUENCE</scope>
</reference>
<proteinExistence type="predicted"/>
<feature type="region of interest" description="Disordered" evidence="1">
    <location>
        <begin position="153"/>
        <end position="197"/>
    </location>
</feature>
<accession>A0A9N9KNG1</accession>
<evidence type="ECO:0000256" key="1">
    <source>
        <dbReference type="SAM" id="MobiDB-lite"/>
    </source>
</evidence>
<dbReference type="AlphaFoldDB" id="A0A9N9KNG1"/>
<evidence type="ECO:0000313" key="2">
    <source>
        <dbReference type="EMBL" id="CAG8948687.1"/>
    </source>
</evidence>
<feature type="region of interest" description="Disordered" evidence="1">
    <location>
        <begin position="1"/>
        <end position="51"/>
    </location>
</feature>
<protein>
    <submittedName>
        <fullName evidence="2">Uncharacterized protein</fullName>
    </submittedName>
</protein>
<feature type="compositionally biased region" description="Polar residues" evidence="1">
    <location>
        <begin position="20"/>
        <end position="38"/>
    </location>
</feature>